<gene>
    <name evidence="1" type="ORF">SH1V18_38600</name>
</gene>
<evidence type="ECO:0000313" key="2">
    <source>
        <dbReference type="Proteomes" id="UP001144256"/>
    </source>
</evidence>
<reference evidence="1" key="1">
    <citation type="submission" date="2022-06" db="EMBL/GenBank/DDBJ databases">
        <title>Vallitalea longa sp. nov., an anaerobic bacterium isolated from marine sediment.</title>
        <authorList>
            <person name="Hirano S."/>
            <person name="Terahara T."/>
            <person name="Mori K."/>
            <person name="Hamada M."/>
            <person name="Matsumoto R."/>
            <person name="Kobayashi T."/>
        </authorList>
    </citation>
    <scope>NUCLEOTIDE SEQUENCE</scope>
    <source>
        <strain evidence="1">SH18-1</strain>
    </source>
</reference>
<dbReference type="RefSeq" id="WP_281818382.1">
    <property type="nucleotide sequence ID" value="NZ_BRLB01000016.1"/>
</dbReference>
<sequence>MNKLIEDTHYYNNSYEIINDMVSIDRVYCLDLNNFRDNNWDTLGEIYKSLPSYIIHQGLPYWFGIDENNIYLWASCEPSGLQIAGYLPLKDFFSWENIFNKAILNLPFIY</sequence>
<proteinExistence type="predicted"/>
<comment type="caution">
    <text evidence="1">The sequence shown here is derived from an EMBL/GenBank/DDBJ whole genome shotgun (WGS) entry which is preliminary data.</text>
</comment>
<dbReference type="EMBL" id="BRLB01000016">
    <property type="protein sequence ID" value="GKX31380.1"/>
    <property type="molecule type" value="Genomic_DNA"/>
</dbReference>
<organism evidence="1 2">
    <name type="scientific">Vallitalea longa</name>
    <dbReference type="NCBI Taxonomy" id="2936439"/>
    <lineage>
        <taxon>Bacteria</taxon>
        <taxon>Bacillati</taxon>
        <taxon>Bacillota</taxon>
        <taxon>Clostridia</taxon>
        <taxon>Lachnospirales</taxon>
        <taxon>Vallitaleaceae</taxon>
        <taxon>Vallitalea</taxon>
    </lineage>
</organism>
<keyword evidence="2" id="KW-1185">Reference proteome</keyword>
<accession>A0A9W6DG91</accession>
<protein>
    <submittedName>
        <fullName evidence="1">Uncharacterized protein</fullName>
    </submittedName>
</protein>
<dbReference type="Proteomes" id="UP001144256">
    <property type="component" value="Unassembled WGS sequence"/>
</dbReference>
<evidence type="ECO:0000313" key="1">
    <source>
        <dbReference type="EMBL" id="GKX31380.1"/>
    </source>
</evidence>
<dbReference type="AlphaFoldDB" id="A0A9W6DG91"/>
<name>A0A9W6DG91_9FIRM</name>